<proteinExistence type="inferred from homology"/>
<evidence type="ECO:0000256" key="1">
    <source>
        <dbReference type="ARBA" id="ARBA00022618"/>
    </source>
</evidence>
<dbReference type="InterPro" id="IPR023052">
    <property type="entry name" value="Cell_div_SepF"/>
</dbReference>
<dbReference type="PANTHER" id="PTHR35798">
    <property type="entry name" value="CELL DIVISION PROTEIN SEPF"/>
    <property type="match status" value="1"/>
</dbReference>
<evidence type="ECO:0000256" key="5">
    <source>
        <dbReference type="HAMAP-Rule" id="MF_01197"/>
    </source>
</evidence>
<protein>
    <recommendedName>
        <fullName evidence="5">Cell division protein SepF</fullName>
    </recommendedName>
</protein>
<dbReference type="Gene3D" id="3.30.110.150">
    <property type="entry name" value="SepF-like protein"/>
    <property type="match status" value="1"/>
</dbReference>
<keyword evidence="1 5" id="KW-0132">Cell division</keyword>
<dbReference type="InterPro" id="IPR038594">
    <property type="entry name" value="SepF-like_sf"/>
</dbReference>
<keyword evidence="2 5" id="KW-0717">Septation</keyword>
<evidence type="ECO:0000313" key="6">
    <source>
        <dbReference type="EMBL" id="MBD8028933.1"/>
    </source>
</evidence>
<sequence length="155" mass="17214">MSMLKKTKEFFGLTPYEADDAYYQDEPRYEGATAYAPEYREPEYGYSRPQSAIPAAPAPAPAPASRAYQPTIVTVGLNSFEDAQEIGAAFRDGDAVVFDMSRLTREEARRIVDFAAGLCFALRGKMQKLDSENFAITPETSDISISELERAARIH</sequence>
<dbReference type="Pfam" id="PF04472">
    <property type="entry name" value="SepF"/>
    <property type="match status" value="1"/>
</dbReference>
<evidence type="ECO:0000256" key="4">
    <source>
        <dbReference type="ARBA" id="ARBA00044936"/>
    </source>
</evidence>
<dbReference type="Proteomes" id="UP000650224">
    <property type="component" value="Unassembled WGS sequence"/>
</dbReference>
<comment type="caution">
    <text evidence="6">The sequence shown here is derived from an EMBL/GenBank/DDBJ whole genome shotgun (WGS) entry which is preliminary data.</text>
</comment>
<dbReference type="AlphaFoldDB" id="A0A8I0HFE4"/>
<keyword evidence="3 5" id="KW-0131">Cell cycle</keyword>
<dbReference type="PANTHER" id="PTHR35798:SF1">
    <property type="entry name" value="CELL DIVISION PROTEIN SEPF"/>
    <property type="match status" value="1"/>
</dbReference>
<dbReference type="EMBL" id="JACSPR010000001">
    <property type="protein sequence ID" value="MBD8028933.1"/>
    <property type="molecule type" value="Genomic_DNA"/>
</dbReference>
<dbReference type="GO" id="GO:0000917">
    <property type="term" value="P:division septum assembly"/>
    <property type="evidence" value="ECO:0007669"/>
    <property type="project" value="UniProtKB-KW"/>
</dbReference>
<accession>A0A8I0HFE4</accession>
<keyword evidence="5" id="KW-0963">Cytoplasm</keyword>
<evidence type="ECO:0000256" key="2">
    <source>
        <dbReference type="ARBA" id="ARBA00023210"/>
    </source>
</evidence>
<keyword evidence="7" id="KW-1185">Reference proteome</keyword>
<organism evidence="6 7">
    <name type="scientific">Corynebacterium gallinarum</name>
    <dbReference type="NCBI Taxonomy" id="2762214"/>
    <lineage>
        <taxon>Bacteria</taxon>
        <taxon>Bacillati</taxon>
        <taxon>Actinomycetota</taxon>
        <taxon>Actinomycetes</taxon>
        <taxon>Mycobacteriales</taxon>
        <taxon>Corynebacteriaceae</taxon>
        <taxon>Corynebacterium</taxon>
    </lineage>
</organism>
<dbReference type="InterPro" id="IPR007561">
    <property type="entry name" value="Cell_div_SepF/SepF-rel"/>
</dbReference>
<dbReference type="GO" id="GO:0043093">
    <property type="term" value="P:FtsZ-dependent cytokinesis"/>
    <property type="evidence" value="ECO:0007669"/>
    <property type="project" value="UniProtKB-UniRule"/>
</dbReference>
<dbReference type="GO" id="GO:0005737">
    <property type="term" value="C:cytoplasm"/>
    <property type="evidence" value="ECO:0007669"/>
    <property type="project" value="UniProtKB-SubCell"/>
</dbReference>
<dbReference type="HAMAP" id="MF_01197">
    <property type="entry name" value="SepF"/>
    <property type="match status" value="1"/>
</dbReference>
<reference evidence="6 7" key="1">
    <citation type="submission" date="2020-08" db="EMBL/GenBank/DDBJ databases">
        <title>A Genomic Blueprint of the Chicken Gut Microbiome.</title>
        <authorList>
            <person name="Gilroy R."/>
            <person name="Ravi A."/>
            <person name="Getino M."/>
            <person name="Pursley I."/>
            <person name="Horton D.L."/>
            <person name="Alikhan N.-F."/>
            <person name="Baker D."/>
            <person name="Gharbi K."/>
            <person name="Hall N."/>
            <person name="Watson M."/>
            <person name="Adriaenssens E.M."/>
            <person name="Foster-Nyarko E."/>
            <person name="Jarju S."/>
            <person name="Secka A."/>
            <person name="Antonio M."/>
            <person name="Oren A."/>
            <person name="Chaudhuri R."/>
            <person name="La Ragione R.M."/>
            <person name="Hildebrand F."/>
            <person name="Pallen M.J."/>
        </authorList>
    </citation>
    <scope>NUCLEOTIDE SEQUENCE [LARGE SCALE GENOMIC DNA]</scope>
    <source>
        <strain evidence="6 7">Sa1YVA5</strain>
    </source>
</reference>
<evidence type="ECO:0000313" key="7">
    <source>
        <dbReference type="Proteomes" id="UP000650224"/>
    </source>
</evidence>
<comment type="subunit">
    <text evidence="5">Homodimer. Interacts with FtsZ.</text>
</comment>
<dbReference type="RefSeq" id="WP_191732181.1">
    <property type="nucleotide sequence ID" value="NZ_JACSPR010000001.1"/>
</dbReference>
<comment type="similarity">
    <text evidence="5">Belongs to the SepF family.</text>
</comment>
<evidence type="ECO:0000256" key="3">
    <source>
        <dbReference type="ARBA" id="ARBA00023306"/>
    </source>
</evidence>
<name>A0A8I0HFE4_9CORY</name>
<comment type="subcellular location">
    <subcellularLocation>
        <location evidence="5">Cytoplasm</location>
    </subcellularLocation>
    <text evidence="5">Localizes to the division site, in a FtsZ-dependent manner.</text>
</comment>
<comment type="function">
    <text evidence="4 5">Cell division protein that is part of the divisome complex and is recruited early to the Z-ring. Probably stimulates Z-ring formation, perhaps through the cross-linking of FtsZ protofilaments. Its function overlaps with FtsA.</text>
</comment>
<gene>
    <name evidence="5" type="primary">sepF</name>
    <name evidence="6" type="ORF">H9627_01080</name>
</gene>